<dbReference type="AlphaFoldDB" id="C7LWD9"/>
<evidence type="ECO:0000256" key="9">
    <source>
        <dbReference type="ARBA" id="ARBA00023102"/>
    </source>
</evidence>
<protein>
    <recommendedName>
        <fullName evidence="11">Histidinol-phosphate aminotransferase</fullName>
        <ecNumber evidence="11">2.6.1.9</ecNumber>
    </recommendedName>
    <alternativeName>
        <fullName evidence="11">Imidazole acetol-phosphate transaminase</fullName>
    </alternativeName>
</protein>
<keyword evidence="9 11" id="KW-0368">Histidine biosynthesis</keyword>
<dbReference type="InterPro" id="IPR004839">
    <property type="entry name" value="Aminotransferase_I/II_large"/>
</dbReference>
<comment type="cofactor">
    <cofactor evidence="1 11">
        <name>pyridoxal 5'-phosphate</name>
        <dbReference type="ChEBI" id="CHEBI:597326"/>
    </cofactor>
</comment>
<dbReference type="Proteomes" id="UP000002216">
    <property type="component" value="Chromosome"/>
</dbReference>
<comment type="subunit">
    <text evidence="4 11">Homodimer.</text>
</comment>
<dbReference type="HAMAP" id="MF_01023">
    <property type="entry name" value="HisC_aminotrans_2"/>
    <property type="match status" value="1"/>
</dbReference>
<dbReference type="Gene3D" id="3.40.640.10">
    <property type="entry name" value="Type I PLP-dependent aspartate aminotransferase-like (Major domain)"/>
    <property type="match status" value="1"/>
</dbReference>
<dbReference type="UniPathway" id="UPA00031">
    <property type="reaction ID" value="UER00012"/>
</dbReference>
<dbReference type="GO" id="GO:0000105">
    <property type="term" value="P:L-histidine biosynthetic process"/>
    <property type="evidence" value="ECO:0007669"/>
    <property type="project" value="UniProtKB-UniRule"/>
</dbReference>
<sequence length="371" mass="40668">MTKVLVRPEMAGFKPYSPGLSIDEIKKRYGLPRVIKMASNENPLGTSPVVQERLKNMSPMAFRYAQAGSPALTERLAAHLGVPASCVVAGNGSDEIIDLLLRVVARPGVDNVVAFSPCFSIYDVQSRLCGVEFRQAKLNADFSFPFDQLVSLTDENTALVFVTNPDNPSGHACPAADLVALASRLPARTLLVVDEAYIDFAEPLDVFSMLPHLDAIPNLVVLRTFSKMHGLAGLRLGYGVMPEWLADLLLRVKLPFSVNILAEQAGLAALEDDIFVSQTLRVVSEGRRLLERELSALGCKVWPSQANFLMFEPPMDARVLFEALLALGVIIRPLGSYGMPEKLRVSIGNEEENLEFLTKTAEVLRGHDRHS</sequence>
<evidence type="ECO:0000256" key="4">
    <source>
        <dbReference type="ARBA" id="ARBA00011738"/>
    </source>
</evidence>
<keyword evidence="7 11" id="KW-0808">Transferase</keyword>
<evidence type="ECO:0000256" key="7">
    <source>
        <dbReference type="ARBA" id="ARBA00022679"/>
    </source>
</evidence>
<accession>C7LWD9</accession>
<keyword evidence="14" id="KW-1185">Reference proteome</keyword>
<dbReference type="InterPro" id="IPR015422">
    <property type="entry name" value="PyrdxlP-dep_Trfase_small"/>
</dbReference>
<evidence type="ECO:0000256" key="10">
    <source>
        <dbReference type="ARBA" id="ARBA00047481"/>
    </source>
</evidence>
<keyword evidence="5 11" id="KW-0032">Aminotransferase</keyword>
<evidence type="ECO:0000256" key="11">
    <source>
        <dbReference type="HAMAP-Rule" id="MF_01023"/>
    </source>
</evidence>
<dbReference type="Gene3D" id="3.90.1150.10">
    <property type="entry name" value="Aspartate Aminotransferase, domain 1"/>
    <property type="match status" value="1"/>
</dbReference>
<dbReference type="EMBL" id="CP001629">
    <property type="protein sequence ID" value="ACU88631.1"/>
    <property type="molecule type" value="Genomic_DNA"/>
</dbReference>
<dbReference type="OrthoDB" id="9813612at2"/>
<dbReference type="RefSeq" id="WP_012805714.1">
    <property type="nucleotide sequence ID" value="NC_013173.1"/>
</dbReference>
<dbReference type="CDD" id="cd00609">
    <property type="entry name" value="AAT_like"/>
    <property type="match status" value="1"/>
</dbReference>
<comment type="catalytic activity">
    <reaction evidence="10 11">
        <text>L-histidinol phosphate + 2-oxoglutarate = 3-(imidazol-4-yl)-2-oxopropyl phosphate + L-glutamate</text>
        <dbReference type="Rhea" id="RHEA:23744"/>
        <dbReference type="ChEBI" id="CHEBI:16810"/>
        <dbReference type="ChEBI" id="CHEBI:29985"/>
        <dbReference type="ChEBI" id="CHEBI:57766"/>
        <dbReference type="ChEBI" id="CHEBI:57980"/>
        <dbReference type="EC" id="2.6.1.9"/>
    </reaction>
</comment>
<feature type="domain" description="Aminotransferase class I/classII large" evidence="12">
    <location>
        <begin position="33"/>
        <end position="357"/>
    </location>
</feature>
<dbReference type="InterPro" id="IPR050106">
    <property type="entry name" value="HistidinolP_aminotransfase"/>
</dbReference>
<dbReference type="EC" id="2.6.1.9" evidence="11"/>
<dbReference type="InterPro" id="IPR015424">
    <property type="entry name" value="PyrdxlP-dep_Trfase"/>
</dbReference>
<dbReference type="PANTHER" id="PTHR43643:SF6">
    <property type="entry name" value="HISTIDINOL-PHOSPHATE AMINOTRANSFERASE"/>
    <property type="match status" value="1"/>
</dbReference>
<dbReference type="STRING" id="525897.Dbac_0507"/>
<organism evidence="13 14">
    <name type="scientific">Desulfomicrobium baculatum (strain DSM 4028 / VKM B-1378 / X)</name>
    <name type="common">Desulfovibrio baculatus</name>
    <dbReference type="NCBI Taxonomy" id="525897"/>
    <lineage>
        <taxon>Bacteria</taxon>
        <taxon>Pseudomonadati</taxon>
        <taxon>Thermodesulfobacteriota</taxon>
        <taxon>Desulfovibrionia</taxon>
        <taxon>Desulfovibrionales</taxon>
        <taxon>Desulfomicrobiaceae</taxon>
        <taxon>Desulfomicrobium</taxon>
    </lineage>
</organism>
<comment type="similarity">
    <text evidence="3 11">Belongs to the class-II pyridoxal-phosphate-dependent aminotransferase family. Histidinol-phosphate aminotransferase subfamily.</text>
</comment>
<dbReference type="GO" id="GO:0004400">
    <property type="term" value="F:histidinol-phosphate transaminase activity"/>
    <property type="evidence" value="ECO:0007669"/>
    <property type="project" value="UniProtKB-UniRule"/>
</dbReference>
<evidence type="ECO:0000256" key="1">
    <source>
        <dbReference type="ARBA" id="ARBA00001933"/>
    </source>
</evidence>
<evidence type="ECO:0000256" key="2">
    <source>
        <dbReference type="ARBA" id="ARBA00005011"/>
    </source>
</evidence>
<keyword evidence="8 11" id="KW-0663">Pyridoxal phosphate</keyword>
<evidence type="ECO:0000313" key="14">
    <source>
        <dbReference type="Proteomes" id="UP000002216"/>
    </source>
</evidence>
<keyword evidence="6 11" id="KW-0028">Amino-acid biosynthesis</keyword>
<evidence type="ECO:0000256" key="8">
    <source>
        <dbReference type="ARBA" id="ARBA00022898"/>
    </source>
</evidence>
<dbReference type="KEGG" id="dba:Dbac_0507"/>
<feature type="modified residue" description="N6-(pyridoxal phosphate)lysine" evidence="11">
    <location>
        <position position="227"/>
    </location>
</feature>
<name>C7LWD9_DESBD</name>
<reference evidence="13 14" key="1">
    <citation type="journal article" date="2009" name="Stand. Genomic Sci.">
        <title>Complete genome sequence of Desulfomicrobium baculatum type strain (X).</title>
        <authorList>
            <person name="Copeland A."/>
            <person name="Spring S."/>
            <person name="Goker M."/>
            <person name="Schneider S."/>
            <person name="Lapidus A."/>
            <person name="Del Rio T.G."/>
            <person name="Tice H."/>
            <person name="Cheng J.F."/>
            <person name="Chen F."/>
            <person name="Nolan M."/>
            <person name="Bruce D."/>
            <person name="Goodwin L."/>
            <person name="Pitluck S."/>
            <person name="Ivanova N."/>
            <person name="Mavrommatis K."/>
            <person name="Ovchinnikova G."/>
            <person name="Pati A."/>
            <person name="Chen A."/>
            <person name="Palaniappan K."/>
            <person name="Land M."/>
            <person name="Hauser L."/>
            <person name="Chang Y.J."/>
            <person name="Jeffries C.C."/>
            <person name="Meincke L."/>
            <person name="Sims D."/>
            <person name="Brettin T."/>
            <person name="Detter J.C."/>
            <person name="Han C."/>
            <person name="Chain P."/>
            <person name="Bristow J."/>
            <person name="Eisen J.A."/>
            <person name="Markowitz V."/>
            <person name="Hugenholtz P."/>
            <person name="Kyrpides N.C."/>
            <person name="Klenk H.P."/>
            <person name="Lucas S."/>
        </authorList>
    </citation>
    <scope>NUCLEOTIDE SEQUENCE [LARGE SCALE GENOMIC DNA]</scope>
    <source>
        <strain evidence="14">DSM 4028 / VKM B-1378 / X</strain>
    </source>
</reference>
<proteinExistence type="inferred from homology"/>
<gene>
    <name evidence="11" type="primary">hisC</name>
    <name evidence="13" type="ordered locus">Dbac_0507</name>
</gene>
<dbReference type="Pfam" id="PF00155">
    <property type="entry name" value="Aminotran_1_2"/>
    <property type="match status" value="1"/>
</dbReference>
<dbReference type="InterPro" id="IPR005861">
    <property type="entry name" value="HisP_aminotrans"/>
</dbReference>
<dbReference type="eggNOG" id="COG0079">
    <property type="taxonomic scope" value="Bacteria"/>
</dbReference>
<dbReference type="HOGENOM" id="CLU_017584_3_3_7"/>
<evidence type="ECO:0000256" key="6">
    <source>
        <dbReference type="ARBA" id="ARBA00022605"/>
    </source>
</evidence>
<evidence type="ECO:0000259" key="12">
    <source>
        <dbReference type="Pfam" id="PF00155"/>
    </source>
</evidence>
<comment type="pathway">
    <text evidence="2 11">Amino-acid biosynthesis; L-histidine biosynthesis; L-histidine from 5-phospho-alpha-D-ribose 1-diphosphate: step 7/9.</text>
</comment>
<dbReference type="NCBIfam" id="TIGR01141">
    <property type="entry name" value="hisC"/>
    <property type="match status" value="1"/>
</dbReference>
<evidence type="ECO:0000313" key="13">
    <source>
        <dbReference type="EMBL" id="ACU88631.1"/>
    </source>
</evidence>
<evidence type="ECO:0000256" key="3">
    <source>
        <dbReference type="ARBA" id="ARBA00007970"/>
    </source>
</evidence>
<evidence type="ECO:0000256" key="5">
    <source>
        <dbReference type="ARBA" id="ARBA00022576"/>
    </source>
</evidence>
<dbReference type="SUPFAM" id="SSF53383">
    <property type="entry name" value="PLP-dependent transferases"/>
    <property type="match status" value="1"/>
</dbReference>
<dbReference type="PANTHER" id="PTHR43643">
    <property type="entry name" value="HISTIDINOL-PHOSPHATE AMINOTRANSFERASE 2"/>
    <property type="match status" value="1"/>
</dbReference>
<dbReference type="GO" id="GO:0030170">
    <property type="term" value="F:pyridoxal phosphate binding"/>
    <property type="evidence" value="ECO:0007669"/>
    <property type="project" value="InterPro"/>
</dbReference>
<dbReference type="InterPro" id="IPR015421">
    <property type="entry name" value="PyrdxlP-dep_Trfase_major"/>
</dbReference>